<proteinExistence type="predicted"/>
<dbReference type="EMBL" id="AEWX01000014">
    <property type="protein sequence ID" value="EGC20475.1"/>
    <property type="molecule type" value="Genomic_DNA"/>
</dbReference>
<keyword evidence="3" id="KW-1185">Reference proteome</keyword>
<comment type="caution">
    <text evidence="2">The sequence shown here is derived from an EMBL/GenBank/DDBJ whole genome shotgun (WGS) entry which is preliminary data.</text>
</comment>
<dbReference type="HOGENOM" id="CLU_2882161_0_0_10"/>
<evidence type="ECO:0000256" key="1">
    <source>
        <dbReference type="SAM" id="MobiDB-lite"/>
    </source>
</evidence>
<feature type="region of interest" description="Disordered" evidence="1">
    <location>
        <begin position="1"/>
        <end position="35"/>
    </location>
</feature>
<protein>
    <submittedName>
        <fullName evidence="2">Uncharacterized protein</fullName>
    </submittedName>
</protein>
<reference evidence="2 3" key="1">
    <citation type="submission" date="2011-01" db="EMBL/GenBank/DDBJ databases">
        <authorList>
            <person name="Muzny D."/>
            <person name="Qin X."/>
            <person name="Deng J."/>
            <person name="Jiang H."/>
            <person name="Liu Y."/>
            <person name="Qu J."/>
            <person name="Song X.-Z."/>
            <person name="Zhang L."/>
            <person name="Thornton R."/>
            <person name="Coyle M."/>
            <person name="Francisco L."/>
            <person name="Jackson L."/>
            <person name="Javaid M."/>
            <person name="Korchina V."/>
            <person name="Kovar C."/>
            <person name="Mata R."/>
            <person name="Mathew T."/>
            <person name="Ngo R."/>
            <person name="Nguyen L."/>
            <person name="Nguyen N."/>
            <person name="Okwuonu G."/>
            <person name="Ongeri F."/>
            <person name="Pham C."/>
            <person name="Simmons D."/>
            <person name="Wilczek-Boney K."/>
            <person name="Hale W."/>
            <person name="Jakkamsetti A."/>
            <person name="Pham P."/>
            <person name="Ruth R."/>
            <person name="San Lucas F."/>
            <person name="Warren J."/>
            <person name="Zhang J."/>
            <person name="Zhao Z."/>
            <person name="Zhou C."/>
            <person name="Zhu D."/>
            <person name="Lee S."/>
            <person name="Bess C."/>
            <person name="Blankenburg K."/>
            <person name="Forbes L."/>
            <person name="Fu Q."/>
            <person name="Gubbala S."/>
            <person name="Hirani K."/>
            <person name="Jayaseelan J.C."/>
            <person name="Lara F."/>
            <person name="Munidasa M."/>
            <person name="Palculict T."/>
            <person name="Patil S."/>
            <person name="Pu L.-L."/>
            <person name="Saada N."/>
            <person name="Tang L."/>
            <person name="Weissenberger G."/>
            <person name="Zhu Y."/>
            <person name="Hemphill L."/>
            <person name="Shang Y."/>
            <person name="Youmans B."/>
            <person name="Ayvaz T."/>
            <person name="Ross M."/>
            <person name="Santibanez J."/>
            <person name="Aqrawi P."/>
            <person name="Gross S."/>
            <person name="Joshi V."/>
            <person name="Fowler G."/>
            <person name="Nazareth L."/>
            <person name="Reid J."/>
            <person name="Worley K."/>
            <person name="Petrosino J."/>
            <person name="Highlander S."/>
            <person name="Gibbs R."/>
        </authorList>
    </citation>
    <scope>NUCLEOTIDE SEQUENCE [LARGE SCALE GENOMIC DNA]</scope>
    <source>
        <strain evidence="2 3">DSM 16608</strain>
    </source>
</reference>
<evidence type="ECO:0000313" key="3">
    <source>
        <dbReference type="Proteomes" id="UP000005697"/>
    </source>
</evidence>
<sequence length="63" mass="6929">MFPAAGNRIPNGREQESQHLGTGFPTGWEPSSQTAGNRKAESLLLLKQSLRLFCIAFSYLFTG</sequence>
<dbReference type="Proteomes" id="UP000005697">
    <property type="component" value="Unassembled WGS sequence"/>
</dbReference>
<dbReference type="AlphaFoldDB" id="F0F5T8"/>
<accession>F0F5T8</accession>
<name>F0F5T8_9BACT</name>
<gene>
    <name evidence="2" type="ORF">HMPREF9141_0954</name>
</gene>
<organism evidence="2 3">
    <name type="scientific">Prevotella multiformis DSM 16608</name>
    <dbReference type="NCBI Taxonomy" id="888743"/>
    <lineage>
        <taxon>Bacteria</taxon>
        <taxon>Pseudomonadati</taxon>
        <taxon>Bacteroidota</taxon>
        <taxon>Bacteroidia</taxon>
        <taxon>Bacteroidales</taxon>
        <taxon>Prevotellaceae</taxon>
        <taxon>Prevotella</taxon>
    </lineage>
</organism>
<evidence type="ECO:0000313" key="2">
    <source>
        <dbReference type="EMBL" id="EGC20475.1"/>
    </source>
</evidence>